<evidence type="ECO:0000313" key="2">
    <source>
        <dbReference type="EMBL" id="RFM24963.1"/>
    </source>
</evidence>
<gene>
    <name evidence="2" type="ORF">D0433_03415</name>
</gene>
<reference evidence="2 3" key="1">
    <citation type="journal article" date="2011" name="ISME J.">
        <title>Community ecology of hot spring cyanobacterial mats: predominant populations and their functional potential.</title>
        <authorList>
            <person name="Klatt C.G."/>
            <person name="Wood J.M."/>
            <person name="Rusch D.B."/>
            <person name="Bateson M.M."/>
            <person name="Hamamura N."/>
            <person name="Heidelberg J.F."/>
            <person name="Grossman A.R."/>
            <person name="Bhaya D."/>
            <person name="Cohan F.M."/>
            <person name="Kuhl M."/>
            <person name="Bryant D.A."/>
            <person name="Ward D.M."/>
        </authorList>
    </citation>
    <scope>NUCLEOTIDE SEQUENCE [LARGE SCALE GENOMIC DNA]</scope>
    <source>
        <strain evidence="2">OS</strain>
    </source>
</reference>
<evidence type="ECO:0000313" key="3">
    <source>
        <dbReference type="Proteomes" id="UP000266389"/>
    </source>
</evidence>
<dbReference type="AlphaFoldDB" id="A0A395M2D8"/>
<dbReference type="Proteomes" id="UP000266389">
    <property type="component" value="Unassembled WGS sequence"/>
</dbReference>
<name>A0A395M2D8_9BACT</name>
<sequence>MLRKSLIFSAVILLLCSAFALAQEPAKSTKSASKQQTLVGFLTDVQCGESFESDKMAAGHTKECCLMPACAASGFGLYTKKKLIKFDAAGSEKAKAYLQATKREKNLKVKVKGEMQGDVFAVASIEDAK</sequence>
<comment type="caution">
    <text evidence="2">The sequence shown here is derived from an EMBL/GenBank/DDBJ whole genome shotgun (WGS) entry which is preliminary data.</text>
</comment>
<protein>
    <submittedName>
        <fullName evidence="2">Uncharacterized protein</fullName>
    </submittedName>
</protein>
<proteinExistence type="predicted"/>
<feature type="chain" id="PRO_5017434652" evidence="1">
    <location>
        <begin position="23"/>
        <end position="129"/>
    </location>
</feature>
<organism evidence="2 3">
    <name type="scientific">Candidatus Thermochlorobacter aerophilus</name>
    <dbReference type="NCBI Taxonomy" id="1868324"/>
    <lineage>
        <taxon>Bacteria</taxon>
        <taxon>Pseudomonadati</taxon>
        <taxon>Chlorobiota</taxon>
        <taxon>Chlorobiia</taxon>
        <taxon>Chlorobiales</taxon>
        <taxon>Candidatus Thermochlorobacteriaceae</taxon>
        <taxon>Candidatus Thermochlorobacter</taxon>
    </lineage>
</organism>
<feature type="signal peptide" evidence="1">
    <location>
        <begin position="1"/>
        <end position="22"/>
    </location>
</feature>
<keyword evidence="1" id="KW-0732">Signal</keyword>
<accession>A0A395M2D8</accession>
<evidence type="ECO:0000256" key="1">
    <source>
        <dbReference type="SAM" id="SignalP"/>
    </source>
</evidence>
<dbReference type="EMBL" id="PHFL01000014">
    <property type="protein sequence ID" value="RFM24963.1"/>
    <property type="molecule type" value="Genomic_DNA"/>
</dbReference>